<evidence type="ECO:0000313" key="3">
    <source>
        <dbReference type="EMBL" id="KAK7241075.1"/>
    </source>
</evidence>
<dbReference type="Proteomes" id="UP001363151">
    <property type="component" value="Unassembled WGS sequence"/>
</dbReference>
<comment type="caution">
    <text evidence="3">The sequence shown here is derived from an EMBL/GenBank/DDBJ whole genome shotgun (WGS) entry which is preliminary data.</text>
</comment>
<evidence type="ECO:0000256" key="1">
    <source>
        <dbReference type="SAM" id="Coils"/>
    </source>
</evidence>
<feature type="region of interest" description="Disordered" evidence="2">
    <location>
        <begin position="46"/>
        <end position="165"/>
    </location>
</feature>
<keyword evidence="1" id="KW-0175">Coiled coil</keyword>
<feature type="compositionally biased region" description="Polar residues" evidence="2">
    <location>
        <begin position="95"/>
        <end position="112"/>
    </location>
</feature>
<feature type="region of interest" description="Disordered" evidence="2">
    <location>
        <begin position="513"/>
        <end position="574"/>
    </location>
</feature>
<reference evidence="3 4" key="1">
    <citation type="submission" date="2024-03" db="EMBL/GenBank/DDBJ databases">
        <title>Aureococcus anophagefferens CCMP1851 and Kratosvirus quantuckense: Draft genome of a second virus-susceptible host strain in the model system.</title>
        <authorList>
            <person name="Chase E."/>
            <person name="Truchon A.R."/>
            <person name="Schepens W."/>
            <person name="Wilhelm S.W."/>
        </authorList>
    </citation>
    <scope>NUCLEOTIDE SEQUENCE [LARGE SCALE GENOMIC DNA]</scope>
    <source>
        <strain evidence="3 4">CCMP1851</strain>
    </source>
</reference>
<feature type="region of interest" description="Disordered" evidence="2">
    <location>
        <begin position="597"/>
        <end position="637"/>
    </location>
</feature>
<feature type="coiled-coil region" evidence="1">
    <location>
        <begin position="253"/>
        <end position="331"/>
    </location>
</feature>
<keyword evidence="4" id="KW-1185">Reference proteome</keyword>
<dbReference type="EMBL" id="JBBJCI010000206">
    <property type="protein sequence ID" value="KAK7241075.1"/>
    <property type="molecule type" value="Genomic_DNA"/>
</dbReference>
<name>A0ABR1FY66_AURAN</name>
<organism evidence="3 4">
    <name type="scientific">Aureococcus anophagefferens</name>
    <name type="common">Harmful bloom alga</name>
    <dbReference type="NCBI Taxonomy" id="44056"/>
    <lineage>
        <taxon>Eukaryota</taxon>
        <taxon>Sar</taxon>
        <taxon>Stramenopiles</taxon>
        <taxon>Ochrophyta</taxon>
        <taxon>Pelagophyceae</taxon>
        <taxon>Pelagomonadales</taxon>
        <taxon>Pelagomonadaceae</taxon>
        <taxon>Aureococcus</taxon>
    </lineage>
</organism>
<accession>A0ABR1FY66</accession>
<protein>
    <submittedName>
        <fullName evidence="3">Uncharacterized protein</fullName>
    </submittedName>
</protein>
<feature type="compositionally biased region" description="Basic and acidic residues" evidence="2">
    <location>
        <begin position="52"/>
        <end position="61"/>
    </location>
</feature>
<evidence type="ECO:0000256" key="2">
    <source>
        <dbReference type="SAM" id="MobiDB-lite"/>
    </source>
</evidence>
<proteinExistence type="predicted"/>
<feature type="coiled-coil region" evidence="1">
    <location>
        <begin position="411"/>
        <end position="445"/>
    </location>
</feature>
<evidence type="ECO:0000313" key="4">
    <source>
        <dbReference type="Proteomes" id="UP001363151"/>
    </source>
</evidence>
<feature type="compositionally biased region" description="Low complexity" evidence="2">
    <location>
        <begin position="70"/>
        <end position="79"/>
    </location>
</feature>
<gene>
    <name evidence="3" type="ORF">SO694_00053125</name>
</gene>
<sequence length="637" mass="69227">MWKTSAWVQAAKGYEAKIVESVIYLSEVWAALVVMSFYRPRASKIVVPPPDHLMRPPDMRPKPAAPPPTRASAPRFRSAGAMRMAPKQPSVPGSIASQPSLDESSGGSNEASTPRARASAQFPTRPRSAPARRPKKPHREPGVGLNLPRDGARGYGGKGGKTPTKGQVRDWLIDLLADAEKATVDEIAKERDEGDGGGDAALARADTGLTAPTAASAHHALAAAGRHRYTRSSSPWWVRAGQLDGGAVVFSQLRELLAEMRESRAHVTKLEARVLDAETNDKAKGERVELLEAQLADARAALRNATMRRESAEAARTLAEANQKKAEAKATACGVATERAEQRVEQMRVASDKAYEMLAAHDTLVSQKEAFLYWRMMAYKTGIAHWQAIHAATASDLATAGKDRADVASENDALKGEIAALHLDLAKLRKELHEAHELLRSFRVEEPRQRRSVVSTLTNAYKDGPRRFSLPDPEDILKLQELVTVEESEASSHSTRDSRTLTTAHQAFAAALHHPHAAPHDRAAPPPHAAPLHDVDPSRFADVPSPVASVQHEGSKTFPADENENPTIRPPEVRVSPKGKFAKVGHAVRMTLAQRQTSAAKNMRRHMGNKKQKPQLRKQLTAPGPMNRGTVSGSSLL</sequence>
<feature type="compositionally biased region" description="Basic residues" evidence="2">
    <location>
        <begin position="602"/>
        <end position="616"/>
    </location>
</feature>